<dbReference type="SUPFAM" id="SSF48264">
    <property type="entry name" value="Cytochrome P450"/>
    <property type="match status" value="1"/>
</dbReference>
<comment type="caution">
    <text evidence="10">The sequence shown here is derived from an EMBL/GenBank/DDBJ whole genome shotgun (WGS) entry which is preliminary data.</text>
</comment>
<dbReference type="PANTHER" id="PTHR24304:SF2">
    <property type="entry name" value="24-HYDROXYCHOLESTEROL 7-ALPHA-HYDROXYLASE"/>
    <property type="match status" value="1"/>
</dbReference>
<dbReference type="AlphaFoldDB" id="A0A8K0SIK1"/>
<dbReference type="InterPro" id="IPR050529">
    <property type="entry name" value="CYP450_sterol_14alpha_dmase"/>
</dbReference>
<dbReference type="Proteomes" id="UP000813444">
    <property type="component" value="Unassembled WGS sequence"/>
</dbReference>
<evidence type="ECO:0000313" key="11">
    <source>
        <dbReference type="Proteomes" id="UP000813444"/>
    </source>
</evidence>
<feature type="binding site" description="axial binding residue" evidence="8">
    <location>
        <position position="443"/>
    </location>
    <ligand>
        <name>heme</name>
        <dbReference type="ChEBI" id="CHEBI:30413"/>
    </ligand>
    <ligandPart>
        <name>Fe</name>
        <dbReference type="ChEBI" id="CHEBI:18248"/>
    </ligandPart>
</feature>
<keyword evidence="9" id="KW-1133">Transmembrane helix</keyword>
<reference evidence="10" key="1">
    <citation type="journal article" date="2021" name="Nat. Commun.">
        <title>Genetic determinants of endophytism in the Arabidopsis root mycobiome.</title>
        <authorList>
            <person name="Mesny F."/>
            <person name="Miyauchi S."/>
            <person name="Thiergart T."/>
            <person name="Pickel B."/>
            <person name="Atanasova L."/>
            <person name="Karlsson M."/>
            <person name="Huettel B."/>
            <person name="Barry K.W."/>
            <person name="Haridas S."/>
            <person name="Chen C."/>
            <person name="Bauer D."/>
            <person name="Andreopoulos W."/>
            <person name="Pangilinan J."/>
            <person name="LaButti K."/>
            <person name="Riley R."/>
            <person name="Lipzen A."/>
            <person name="Clum A."/>
            <person name="Drula E."/>
            <person name="Henrissat B."/>
            <person name="Kohler A."/>
            <person name="Grigoriev I.V."/>
            <person name="Martin F.M."/>
            <person name="Hacquard S."/>
        </authorList>
    </citation>
    <scope>NUCLEOTIDE SEQUENCE</scope>
    <source>
        <strain evidence="10">MPI-CAGE-CH-0235</strain>
    </source>
</reference>
<evidence type="ECO:0000256" key="9">
    <source>
        <dbReference type="SAM" id="Phobius"/>
    </source>
</evidence>
<sequence length="500" mass="56968">MEGPSRLPPPTVVRLVTNYAGFSPNLYRNYSGRLTSNRVEIMGTTIFKAPALSSSIEMYGWVNSTLLGASRKAMGLYYKDNSGPFPQPHPKSNIKPHNRVDYITHHGIFRGLTGPGLQPTTIRYTQDLCRCMQAMDLKEWVQMPDLMDFFREVVGAGTLKAVVGPTMFRLNPTFARDMFRFDKIFPSFAPGFPRLMMSGSYAFRDKLANDFKKWYQYANNHFDESLVDEDGEWDPIWGSSMMRQRQSAFSQADHHDDETIARIDLGLAWATIGNIVPLSMFAVFHVFKDKELQRRVRREIQDNLGDQKIEQVDVAKFVKAVPLLSSIYAETLRLYVKVYSLYRSPHDDVQLGRWVLPKGAVAVLNSGPSHMDPTFWNTMDGKHPVDSFWADRFLVDPSDPQSGPVNPECRETTAEKRTATKPYFSTEGCEGAWIPYGGGYSMCPGRFIAKSVLVFTTALLVSKYDIEIDCDKPRFTNKRYGMGVEDLKYPIPFRIKRRVD</sequence>
<evidence type="ECO:0000256" key="6">
    <source>
        <dbReference type="ARBA" id="ARBA00023004"/>
    </source>
</evidence>
<evidence type="ECO:0000256" key="4">
    <source>
        <dbReference type="ARBA" id="ARBA00022617"/>
    </source>
</evidence>
<dbReference type="GO" id="GO:0016705">
    <property type="term" value="F:oxidoreductase activity, acting on paired donors, with incorporation or reduction of molecular oxygen"/>
    <property type="evidence" value="ECO:0007669"/>
    <property type="project" value="InterPro"/>
</dbReference>
<evidence type="ECO:0000256" key="1">
    <source>
        <dbReference type="ARBA" id="ARBA00001971"/>
    </source>
</evidence>
<evidence type="ECO:0000256" key="3">
    <source>
        <dbReference type="ARBA" id="ARBA00010617"/>
    </source>
</evidence>
<evidence type="ECO:0000256" key="5">
    <source>
        <dbReference type="ARBA" id="ARBA00022723"/>
    </source>
</evidence>
<proteinExistence type="inferred from homology"/>
<dbReference type="GO" id="GO:0005506">
    <property type="term" value="F:iron ion binding"/>
    <property type="evidence" value="ECO:0007669"/>
    <property type="project" value="InterPro"/>
</dbReference>
<comment type="pathway">
    <text evidence="2">Mycotoxin biosynthesis.</text>
</comment>
<keyword evidence="5 8" id="KW-0479">Metal-binding</keyword>
<dbReference type="PRINTS" id="PR00465">
    <property type="entry name" value="EP450IV"/>
</dbReference>
<keyword evidence="7" id="KW-0503">Monooxygenase</keyword>
<dbReference type="InterPro" id="IPR002403">
    <property type="entry name" value="Cyt_P450_E_grp-IV"/>
</dbReference>
<gene>
    <name evidence="10" type="ORF">B0I35DRAFT_452587</name>
</gene>
<keyword evidence="11" id="KW-1185">Reference proteome</keyword>
<dbReference type="CDD" id="cd11040">
    <property type="entry name" value="CYP7_CYP8-like"/>
    <property type="match status" value="1"/>
</dbReference>
<evidence type="ECO:0000256" key="8">
    <source>
        <dbReference type="PIRSR" id="PIRSR602403-1"/>
    </source>
</evidence>
<dbReference type="InterPro" id="IPR001128">
    <property type="entry name" value="Cyt_P450"/>
</dbReference>
<dbReference type="InterPro" id="IPR036396">
    <property type="entry name" value="Cyt_P450_sf"/>
</dbReference>
<keyword evidence="4 8" id="KW-0349">Heme</keyword>
<dbReference type="PANTHER" id="PTHR24304">
    <property type="entry name" value="CYTOCHROME P450 FAMILY 7"/>
    <property type="match status" value="1"/>
</dbReference>
<dbReference type="OrthoDB" id="1470350at2759"/>
<accession>A0A8K0SIK1</accession>
<comment type="cofactor">
    <cofactor evidence="1 8">
        <name>heme</name>
        <dbReference type="ChEBI" id="CHEBI:30413"/>
    </cofactor>
</comment>
<feature type="transmembrane region" description="Helical" evidence="9">
    <location>
        <begin position="267"/>
        <end position="287"/>
    </location>
</feature>
<dbReference type="Pfam" id="PF00067">
    <property type="entry name" value="p450"/>
    <property type="match status" value="1"/>
</dbReference>
<organism evidence="10 11">
    <name type="scientific">Stachybotrys elegans</name>
    <dbReference type="NCBI Taxonomy" id="80388"/>
    <lineage>
        <taxon>Eukaryota</taxon>
        <taxon>Fungi</taxon>
        <taxon>Dikarya</taxon>
        <taxon>Ascomycota</taxon>
        <taxon>Pezizomycotina</taxon>
        <taxon>Sordariomycetes</taxon>
        <taxon>Hypocreomycetidae</taxon>
        <taxon>Hypocreales</taxon>
        <taxon>Stachybotryaceae</taxon>
        <taxon>Stachybotrys</taxon>
    </lineage>
</organism>
<evidence type="ECO:0000256" key="2">
    <source>
        <dbReference type="ARBA" id="ARBA00004685"/>
    </source>
</evidence>
<dbReference type="Gene3D" id="1.10.630.10">
    <property type="entry name" value="Cytochrome P450"/>
    <property type="match status" value="1"/>
</dbReference>
<keyword evidence="9" id="KW-0812">Transmembrane</keyword>
<keyword evidence="9" id="KW-0472">Membrane</keyword>
<keyword evidence="6 8" id="KW-0408">Iron</keyword>
<dbReference type="GO" id="GO:0008395">
    <property type="term" value="F:steroid hydroxylase activity"/>
    <property type="evidence" value="ECO:0007669"/>
    <property type="project" value="TreeGrafter"/>
</dbReference>
<dbReference type="GO" id="GO:0020037">
    <property type="term" value="F:heme binding"/>
    <property type="evidence" value="ECO:0007669"/>
    <property type="project" value="InterPro"/>
</dbReference>
<evidence type="ECO:0000313" key="10">
    <source>
        <dbReference type="EMBL" id="KAH7311265.1"/>
    </source>
</evidence>
<comment type="similarity">
    <text evidence="3">Belongs to the cytochrome P450 family.</text>
</comment>
<evidence type="ECO:0000256" key="7">
    <source>
        <dbReference type="ARBA" id="ARBA00023033"/>
    </source>
</evidence>
<keyword evidence="7" id="KW-0560">Oxidoreductase</keyword>
<protein>
    <submittedName>
        <fullName evidence="10">Pfs, NACHT and ankyrin domain protein</fullName>
    </submittedName>
</protein>
<dbReference type="EMBL" id="JAGPNK010000011">
    <property type="protein sequence ID" value="KAH7311265.1"/>
    <property type="molecule type" value="Genomic_DNA"/>
</dbReference>
<name>A0A8K0SIK1_9HYPO</name>